<dbReference type="InterPro" id="IPR036965">
    <property type="entry name" value="Terpene_synth_N_sf"/>
</dbReference>
<dbReference type="GO" id="GO:0016829">
    <property type="term" value="F:lyase activity"/>
    <property type="evidence" value="ECO:0007669"/>
    <property type="project" value="UniProtKB-KW"/>
</dbReference>
<dbReference type="Pfam" id="PF03936">
    <property type="entry name" value="Terpene_synth_C"/>
    <property type="match status" value="1"/>
</dbReference>
<feature type="domain" description="Terpene synthase metal-binding" evidence="6">
    <location>
        <begin position="266"/>
        <end position="505"/>
    </location>
</feature>
<dbReference type="InterPro" id="IPR034741">
    <property type="entry name" value="Terpene_cyclase-like_1_C"/>
</dbReference>
<dbReference type="InterPro" id="IPR050148">
    <property type="entry name" value="Terpene_synthase-like"/>
</dbReference>
<dbReference type="SUPFAM" id="SSF48239">
    <property type="entry name" value="Terpenoid cyclases/Protein prenyltransferases"/>
    <property type="match status" value="1"/>
</dbReference>
<evidence type="ECO:0000256" key="2">
    <source>
        <dbReference type="ARBA" id="ARBA00022723"/>
    </source>
</evidence>
<reference evidence="7 8" key="1">
    <citation type="submission" date="2024-08" db="EMBL/GenBank/DDBJ databases">
        <title>Insights into the chromosomal genome structure of Flemingia macrophylla.</title>
        <authorList>
            <person name="Ding Y."/>
            <person name="Zhao Y."/>
            <person name="Bi W."/>
            <person name="Wu M."/>
            <person name="Zhao G."/>
            <person name="Gong Y."/>
            <person name="Li W."/>
            <person name="Zhang P."/>
        </authorList>
    </citation>
    <scope>NUCLEOTIDE SEQUENCE [LARGE SCALE GENOMIC DNA]</scope>
    <source>
        <strain evidence="7">DYQJB</strain>
        <tissue evidence="7">Leaf</tissue>
    </source>
</reference>
<dbReference type="SFLD" id="SFLDG01019">
    <property type="entry name" value="Terpene_Cyclase_Like_1_C_Termi"/>
    <property type="match status" value="1"/>
</dbReference>
<dbReference type="CDD" id="cd00684">
    <property type="entry name" value="Terpene_cyclase_plant_C1"/>
    <property type="match status" value="1"/>
</dbReference>
<comment type="cofactor">
    <cofactor evidence="1">
        <name>Mg(2+)</name>
        <dbReference type="ChEBI" id="CHEBI:18420"/>
    </cofactor>
</comment>
<protein>
    <recommendedName>
        <fullName evidence="9">Sesquiterpene synthase</fullName>
    </recommendedName>
</protein>
<evidence type="ECO:0000313" key="8">
    <source>
        <dbReference type="Proteomes" id="UP001603857"/>
    </source>
</evidence>
<dbReference type="GO" id="GO:0009611">
    <property type="term" value="P:response to wounding"/>
    <property type="evidence" value="ECO:0007669"/>
    <property type="project" value="UniProtKB-ARBA"/>
</dbReference>
<name>A0ABD1LWN1_9FABA</name>
<dbReference type="InterPro" id="IPR005630">
    <property type="entry name" value="Terpene_synthase_metal-bd"/>
</dbReference>
<dbReference type="EMBL" id="JBGMDY010000007">
    <property type="protein sequence ID" value="KAL2327876.1"/>
    <property type="molecule type" value="Genomic_DNA"/>
</dbReference>
<dbReference type="PANTHER" id="PTHR31225:SF221">
    <property type="entry name" value="(-)-GERMACRENE D SYNTHASE"/>
    <property type="match status" value="1"/>
</dbReference>
<keyword evidence="3" id="KW-0460">Magnesium</keyword>
<comment type="caution">
    <text evidence="7">The sequence shown here is derived from an EMBL/GenBank/DDBJ whole genome shotgun (WGS) entry which is preliminary data.</text>
</comment>
<organism evidence="7 8">
    <name type="scientific">Flemingia macrophylla</name>
    <dbReference type="NCBI Taxonomy" id="520843"/>
    <lineage>
        <taxon>Eukaryota</taxon>
        <taxon>Viridiplantae</taxon>
        <taxon>Streptophyta</taxon>
        <taxon>Embryophyta</taxon>
        <taxon>Tracheophyta</taxon>
        <taxon>Spermatophyta</taxon>
        <taxon>Magnoliopsida</taxon>
        <taxon>eudicotyledons</taxon>
        <taxon>Gunneridae</taxon>
        <taxon>Pentapetalae</taxon>
        <taxon>rosids</taxon>
        <taxon>fabids</taxon>
        <taxon>Fabales</taxon>
        <taxon>Fabaceae</taxon>
        <taxon>Papilionoideae</taxon>
        <taxon>50 kb inversion clade</taxon>
        <taxon>NPAAA clade</taxon>
        <taxon>indigoferoid/millettioid clade</taxon>
        <taxon>Phaseoleae</taxon>
        <taxon>Flemingia</taxon>
    </lineage>
</organism>
<dbReference type="SFLD" id="SFLDS00005">
    <property type="entry name" value="Isoprenoid_Synthase_Type_I"/>
    <property type="match status" value="1"/>
</dbReference>
<dbReference type="Proteomes" id="UP001603857">
    <property type="component" value="Unassembled WGS sequence"/>
</dbReference>
<evidence type="ECO:0000256" key="1">
    <source>
        <dbReference type="ARBA" id="ARBA00001946"/>
    </source>
</evidence>
<evidence type="ECO:0000256" key="4">
    <source>
        <dbReference type="ARBA" id="ARBA00023239"/>
    </source>
</evidence>
<accession>A0ABD1LWN1</accession>
<evidence type="ECO:0000259" key="6">
    <source>
        <dbReference type="Pfam" id="PF03936"/>
    </source>
</evidence>
<evidence type="ECO:0008006" key="9">
    <source>
        <dbReference type="Google" id="ProtNLM"/>
    </source>
</evidence>
<dbReference type="InterPro" id="IPR044814">
    <property type="entry name" value="Terpene_cyclase_plant_C1"/>
</dbReference>
<dbReference type="InterPro" id="IPR008949">
    <property type="entry name" value="Isoprenoid_synthase_dom_sf"/>
</dbReference>
<evidence type="ECO:0000313" key="7">
    <source>
        <dbReference type="EMBL" id="KAL2327876.1"/>
    </source>
</evidence>
<dbReference type="InterPro" id="IPR008930">
    <property type="entry name" value="Terpenoid_cyclase/PrenylTrfase"/>
</dbReference>
<dbReference type="AlphaFoldDB" id="A0ABD1LWN1"/>
<dbReference type="PANTHER" id="PTHR31225">
    <property type="entry name" value="OS04G0344100 PROTEIN-RELATED"/>
    <property type="match status" value="1"/>
</dbReference>
<sequence length="562" mass="65192">MSNVASSVSVFAGEAKPPSKVRPTVNYHPNFWKDYFISSVPSSEELDQNIETQIGALIKEVRKMFASMTEMPLTKVNLIDLIYRLGVNYHFQHEIDEVLQQIYKNYVVNGEIIANEDNLRYLAILFRLLRQHGYHVSPIVFNKFKDVQGNFSARLVSDVEGMLCLYEASHMMVHGEDILEEALTFTSTNLESISTKLSPPLANQVNHSLRQALHKNLPRLEARRYISIYEQDPTSNEILLTFAKLDFNKLQNLHKKELSDICKWWKELDIPNKLPYARDRIVECCFWVLMVYFEPQYSQARKIMVKVLAMAAIIDDTYDAYGTIEELELFTKAIERWDINCSEDLPEYMQFIYKSLIKIYEEIDQVTKKEGREYCVNYGIQELKKLVRAYMTEARWLNDNYKPTVEEYLHASSESSGYSLMITTSYIGMGDIATENIFKWATNESKIVKASCIIARIMDDIVSNEFEQKRGHVSSFLECYMNQYGKSREVAIQKGQKIITNAWKDINEECLMPTCVPMPFLTCILNLSRFIDVFYKDEDNFTHAEGFMKTCIQTVVVDPVPI</sequence>
<dbReference type="FunFam" id="1.10.600.10:FF:000007">
    <property type="entry name" value="Isoprene synthase, chloroplastic"/>
    <property type="match status" value="1"/>
</dbReference>
<feature type="domain" description="Terpene synthase N-terminal" evidence="5">
    <location>
        <begin position="32"/>
        <end position="209"/>
    </location>
</feature>
<dbReference type="InterPro" id="IPR001906">
    <property type="entry name" value="Terpene_synth_N"/>
</dbReference>
<evidence type="ECO:0000259" key="5">
    <source>
        <dbReference type="Pfam" id="PF01397"/>
    </source>
</evidence>
<gene>
    <name evidence="7" type="ORF">Fmac_021303</name>
</gene>
<dbReference type="Gene3D" id="1.50.10.130">
    <property type="entry name" value="Terpene synthase, N-terminal domain"/>
    <property type="match status" value="1"/>
</dbReference>
<keyword evidence="4" id="KW-0456">Lyase</keyword>
<dbReference type="GO" id="GO:0080027">
    <property type="term" value="P:response to herbivore"/>
    <property type="evidence" value="ECO:0007669"/>
    <property type="project" value="UniProtKB-ARBA"/>
</dbReference>
<proteinExistence type="predicted"/>
<dbReference type="GO" id="GO:0046872">
    <property type="term" value="F:metal ion binding"/>
    <property type="evidence" value="ECO:0007669"/>
    <property type="project" value="UniProtKB-KW"/>
</dbReference>
<dbReference type="Gene3D" id="1.10.600.10">
    <property type="entry name" value="Farnesyl Diphosphate Synthase"/>
    <property type="match status" value="1"/>
</dbReference>
<evidence type="ECO:0000256" key="3">
    <source>
        <dbReference type="ARBA" id="ARBA00022842"/>
    </source>
</evidence>
<keyword evidence="8" id="KW-1185">Reference proteome</keyword>
<keyword evidence="2" id="KW-0479">Metal-binding</keyword>
<dbReference type="Pfam" id="PF01397">
    <property type="entry name" value="Terpene_synth"/>
    <property type="match status" value="1"/>
</dbReference>
<dbReference type="SUPFAM" id="SSF48576">
    <property type="entry name" value="Terpenoid synthases"/>
    <property type="match status" value="1"/>
</dbReference>
<dbReference type="FunFam" id="1.50.10.130:FF:000001">
    <property type="entry name" value="Isoprene synthase, chloroplastic"/>
    <property type="match status" value="1"/>
</dbReference>